<dbReference type="SUPFAM" id="SSF52540">
    <property type="entry name" value="P-loop containing nucleoside triphosphate hydrolases"/>
    <property type="match status" value="1"/>
</dbReference>
<accession>A0A650CVZ9</accession>
<dbReference type="AlphaFoldDB" id="A0A650CVZ9"/>
<keyword evidence="3" id="KW-1185">Reference proteome</keyword>
<organism evidence="2 3">
    <name type="scientific">Acidianus ambivalens</name>
    <name type="common">Desulfurolobus ambivalens</name>
    <dbReference type="NCBI Taxonomy" id="2283"/>
    <lineage>
        <taxon>Archaea</taxon>
        <taxon>Thermoproteota</taxon>
        <taxon>Thermoprotei</taxon>
        <taxon>Sulfolobales</taxon>
        <taxon>Sulfolobaceae</taxon>
        <taxon>Acidianus</taxon>
    </lineage>
</organism>
<evidence type="ECO:0000313" key="3">
    <source>
        <dbReference type="Proteomes" id="UP000426328"/>
    </source>
</evidence>
<protein>
    <submittedName>
        <fullName evidence="2">Uncharacterized protein</fullName>
    </submittedName>
</protein>
<evidence type="ECO:0000313" key="4">
    <source>
        <dbReference type="Proteomes" id="UP000474054"/>
    </source>
</evidence>
<dbReference type="Proteomes" id="UP000474054">
    <property type="component" value="Unassembled WGS sequence"/>
</dbReference>
<gene>
    <name evidence="2" type="ORF">D1866_08540</name>
    <name evidence="1" type="ORF">GFB69_11580</name>
</gene>
<reference evidence="1 4" key="1">
    <citation type="submission" date="2019-10" db="EMBL/GenBank/DDBJ databases">
        <title>Comparative genomics of sulfur disproportionating microorganisms.</title>
        <authorList>
            <person name="Ward L.M."/>
            <person name="Bertran E."/>
            <person name="Johnston D."/>
        </authorList>
    </citation>
    <scope>NUCLEOTIDE SEQUENCE [LARGE SCALE GENOMIC DNA]</scope>
    <source>
        <strain evidence="1 4">DSM 3772</strain>
    </source>
</reference>
<proteinExistence type="predicted"/>
<sequence length="68" mass="7581">MKLIARNLGPIHYADLDFNDKVIIIGPNSSGKTFLSTAFYILYGPINVLPFIPKKLTPPRLTEARVPL</sequence>
<reference evidence="2 3" key="2">
    <citation type="submission" date="2019-10" db="EMBL/GenBank/DDBJ databases">
        <title>Genome Sequences from Six Type Strain Members of the Archaeal Family Sulfolobaceae: Acidianus ambivalens, Acidianus infernus, Metallosphaera prunae, Stygiolobus azoricus, Sulfolobus metallicus, and Sulfurisphaera ohwakuensis.</title>
        <authorList>
            <person name="Counts J.A."/>
            <person name="Kelly R.M."/>
        </authorList>
    </citation>
    <scope>NUCLEOTIDE SEQUENCE [LARGE SCALE GENOMIC DNA]</scope>
    <source>
        <strain evidence="2 3">LEI 10</strain>
    </source>
</reference>
<dbReference type="Proteomes" id="UP000426328">
    <property type="component" value="Chromosome"/>
</dbReference>
<dbReference type="GeneID" id="42779778"/>
<dbReference type="RefSeq" id="WP_152943054.1">
    <property type="nucleotide sequence ID" value="NZ_CP045482.1"/>
</dbReference>
<dbReference type="EMBL" id="WHYS01000003">
    <property type="protein sequence ID" value="MQL56334.1"/>
    <property type="molecule type" value="Genomic_DNA"/>
</dbReference>
<dbReference type="KEGG" id="aamb:D1866_08540"/>
<evidence type="ECO:0000313" key="1">
    <source>
        <dbReference type="EMBL" id="MQL56334.1"/>
    </source>
</evidence>
<name>A0A650CVZ9_ACIAM</name>
<dbReference type="EMBL" id="CP045482">
    <property type="protein sequence ID" value="QGR22039.1"/>
    <property type="molecule type" value="Genomic_DNA"/>
</dbReference>
<dbReference type="InterPro" id="IPR027417">
    <property type="entry name" value="P-loop_NTPase"/>
</dbReference>
<evidence type="ECO:0000313" key="2">
    <source>
        <dbReference type="EMBL" id="QGR22039.1"/>
    </source>
</evidence>